<protein>
    <submittedName>
        <fullName evidence="2">GAF domain-containing protein</fullName>
    </submittedName>
</protein>
<dbReference type="SMART" id="SM00065">
    <property type="entry name" value="GAF"/>
    <property type="match status" value="1"/>
</dbReference>
<comment type="caution">
    <text evidence="2">The sequence shown here is derived from an EMBL/GenBank/DDBJ whole genome shotgun (WGS) entry which is preliminary data.</text>
</comment>
<name>A0ABU7WJI8_9GAMM</name>
<sequence>MTQTTLDQLNDLVAEGRLRSALETLNLLSGCRFTAFFRFSDPDLRNLVLIDRQDPYAPTMQAAPIDQTYCVFVQQSRDAFVVTDASGDLRLEGHPKRPVVRTYVGFPVASGDVVFGTVCHFDYEVVEVAPEVVALTRAFAASFEPLGAMAGLQHLLDRRLESLRLMSHEILLASTTRSEALEAFEEYAQPLRQEAGRLLDPDVAAAFHADIDALATHFLSLDGSAATPPHPPLPIGAAPDLQPAV</sequence>
<feature type="domain" description="GAF" evidence="1">
    <location>
        <begin position="13"/>
        <end position="161"/>
    </location>
</feature>
<keyword evidence="3" id="KW-1185">Reference proteome</keyword>
<evidence type="ECO:0000313" key="2">
    <source>
        <dbReference type="EMBL" id="MEF3083695.1"/>
    </source>
</evidence>
<dbReference type="InterPro" id="IPR029016">
    <property type="entry name" value="GAF-like_dom_sf"/>
</dbReference>
<dbReference type="Proteomes" id="UP001358324">
    <property type="component" value="Unassembled WGS sequence"/>
</dbReference>
<dbReference type="EMBL" id="JAZHBM010000003">
    <property type="protein sequence ID" value="MEF3083695.1"/>
    <property type="molecule type" value="Genomic_DNA"/>
</dbReference>
<proteinExistence type="predicted"/>
<dbReference type="InterPro" id="IPR003018">
    <property type="entry name" value="GAF"/>
</dbReference>
<dbReference type="RefSeq" id="WP_332079398.1">
    <property type="nucleotide sequence ID" value="NZ_JAZHBM010000003.1"/>
</dbReference>
<evidence type="ECO:0000259" key="1">
    <source>
        <dbReference type="SMART" id="SM00065"/>
    </source>
</evidence>
<reference evidence="2 3" key="1">
    <citation type="submission" date="2024-01" db="EMBL/GenBank/DDBJ databases">
        <title>Novel species of the genus Luteimonas isolated from rivers.</title>
        <authorList>
            <person name="Lu H."/>
        </authorList>
    </citation>
    <scope>NUCLEOTIDE SEQUENCE [LARGE SCALE GENOMIC DNA]</scope>
    <source>
        <strain evidence="2 3">SMYT11W</strain>
    </source>
</reference>
<accession>A0ABU7WJI8</accession>
<dbReference type="SUPFAM" id="SSF55781">
    <property type="entry name" value="GAF domain-like"/>
    <property type="match status" value="1"/>
</dbReference>
<gene>
    <name evidence="2" type="ORF">V3391_15870</name>
</gene>
<organism evidence="2 3">
    <name type="scientific">Luteimonas flava</name>
    <dbReference type="NCBI Taxonomy" id="3115822"/>
    <lineage>
        <taxon>Bacteria</taxon>
        <taxon>Pseudomonadati</taxon>
        <taxon>Pseudomonadota</taxon>
        <taxon>Gammaproteobacteria</taxon>
        <taxon>Lysobacterales</taxon>
        <taxon>Lysobacteraceae</taxon>
        <taxon>Luteimonas</taxon>
    </lineage>
</organism>
<dbReference type="Gene3D" id="3.30.450.40">
    <property type="match status" value="1"/>
</dbReference>
<evidence type="ECO:0000313" key="3">
    <source>
        <dbReference type="Proteomes" id="UP001358324"/>
    </source>
</evidence>